<dbReference type="PANTHER" id="PTHR30250">
    <property type="entry name" value="PST FAMILY PREDICTED COLANIC ACID TRANSPORTER"/>
    <property type="match status" value="1"/>
</dbReference>
<dbReference type="PANTHER" id="PTHR30250:SF10">
    <property type="entry name" value="LIPOPOLYSACCHARIDE BIOSYNTHESIS PROTEIN WZXC"/>
    <property type="match status" value="1"/>
</dbReference>
<feature type="transmembrane region" description="Helical" evidence="7">
    <location>
        <begin position="122"/>
        <end position="139"/>
    </location>
</feature>
<dbReference type="Proteomes" id="UP000043764">
    <property type="component" value="Unassembled WGS sequence"/>
</dbReference>
<gene>
    <name evidence="8" type="primary">tuaB_2</name>
    <name evidence="8" type="ORF">NIT7321_01237</name>
</gene>
<keyword evidence="4 7" id="KW-0812">Transmembrane</keyword>
<feature type="transmembrane region" description="Helical" evidence="7">
    <location>
        <begin position="395"/>
        <end position="413"/>
    </location>
</feature>
<dbReference type="GO" id="GO:0005886">
    <property type="term" value="C:plasma membrane"/>
    <property type="evidence" value="ECO:0007669"/>
    <property type="project" value="UniProtKB-SubCell"/>
</dbReference>
<proteinExistence type="inferred from homology"/>
<reference evidence="9" key="1">
    <citation type="submission" date="2015-05" db="EMBL/GenBank/DDBJ databases">
        <authorList>
            <person name="Rodrigo-Torres Lidia"/>
            <person name="Arahal R.David."/>
        </authorList>
    </citation>
    <scope>NUCLEOTIDE SEQUENCE [LARGE SCALE GENOMIC DNA]</scope>
    <source>
        <strain evidence="9">CECT 7321</strain>
    </source>
</reference>
<sequence>MQQVLSLFSGEGLAARVLRSASWLMIGYGGSQALRLAANLLMTRLLFPEAFGLMALVSVVTTGLALFSDIGVGPSIAQSKRGDDPDFLDTAWSVQVVRGFILWGMTLLLAWPIAEFYDAPELMWYLPIAGAALAINGLDPIRVETAHRHLLVGRLTALELISQAIGIGAMVLIAWWTQSVMALVLGSVIQATAFLILVWRALPGRRSRFHWERQALGELLHFGKWIFLSTAFWFLTSQGDRAILGKFVPLEVLGIYNIGFFLASFPMALGHAVNQRLMIPVYRDKPAQADPRYKRKQRQLRAGLSAFILSMLLGMACLGPWLVDVLYDDRYLHAGAMIVLISVALAPAVITMTYDQAALAAGDSRSFFVFTASRAIAQTALFLIAVMMFGLPGGIAALAGAMILAYPVMVWLARKHHVWDPRHDLGFTLLTIAIGGGAIWWHQPAIAEMIAAVS</sequence>
<dbReference type="InterPro" id="IPR050833">
    <property type="entry name" value="Poly_Biosynth_Transport"/>
</dbReference>
<feature type="transmembrane region" description="Helical" evidence="7">
    <location>
        <begin position="182"/>
        <end position="203"/>
    </location>
</feature>
<dbReference type="STRING" id="481446.NIT7645_02588"/>
<dbReference type="RefSeq" id="WP_050672905.1">
    <property type="nucleotide sequence ID" value="NZ_CVRL01000013.1"/>
</dbReference>
<comment type="subcellular location">
    <subcellularLocation>
        <location evidence="1">Cell membrane</location>
        <topology evidence="1">Multi-pass membrane protein</topology>
    </subcellularLocation>
</comment>
<organism evidence="8 9">
    <name type="scientific">Phaeobacter italicus</name>
    <dbReference type="NCBI Taxonomy" id="481446"/>
    <lineage>
        <taxon>Bacteria</taxon>
        <taxon>Pseudomonadati</taxon>
        <taxon>Pseudomonadota</taxon>
        <taxon>Alphaproteobacteria</taxon>
        <taxon>Rhodobacterales</taxon>
        <taxon>Roseobacteraceae</taxon>
        <taxon>Phaeobacter</taxon>
    </lineage>
</organism>
<feature type="transmembrane region" description="Helical" evidence="7">
    <location>
        <begin position="425"/>
        <end position="442"/>
    </location>
</feature>
<feature type="transmembrane region" description="Helical" evidence="7">
    <location>
        <begin position="91"/>
        <end position="110"/>
    </location>
</feature>
<keyword evidence="6 7" id="KW-0472">Membrane</keyword>
<keyword evidence="5 7" id="KW-1133">Transmembrane helix</keyword>
<evidence type="ECO:0000256" key="1">
    <source>
        <dbReference type="ARBA" id="ARBA00004651"/>
    </source>
</evidence>
<evidence type="ECO:0000313" key="9">
    <source>
        <dbReference type="Proteomes" id="UP000043764"/>
    </source>
</evidence>
<evidence type="ECO:0000256" key="5">
    <source>
        <dbReference type="ARBA" id="ARBA00022989"/>
    </source>
</evidence>
<feature type="transmembrane region" description="Helical" evidence="7">
    <location>
        <begin position="334"/>
        <end position="354"/>
    </location>
</feature>
<keyword evidence="3" id="KW-1003">Cell membrane</keyword>
<evidence type="ECO:0000256" key="7">
    <source>
        <dbReference type="SAM" id="Phobius"/>
    </source>
</evidence>
<feature type="transmembrane region" description="Helical" evidence="7">
    <location>
        <begin position="50"/>
        <end position="70"/>
    </location>
</feature>
<feature type="transmembrane region" description="Helical" evidence="7">
    <location>
        <begin position="151"/>
        <end position="176"/>
    </location>
</feature>
<feature type="transmembrane region" description="Helical" evidence="7">
    <location>
        <begin position="302"/>
        <end position="322"/>
    </location>
</feature>
<dbReference type="AlphaFoldDB" id="A0A0H5CZD0"/>
<feature type="transmembrane region" description="Helical" evidence="7">
    <location>
        <begin position="255"/>
        <end position="273"/>
    </location>
</feature>
<keyword evidence="9" id="KW-1185">Reference proteome</keyword>
<accession>A0A0H5CZD0</accession>
<evidence type="ECO:0000313" key="8">
    <source>
        <dbReference type="EMBL" id="CRL10392.1"/>
    </source>
</evidence>
<evidence type="ECO:0000256" key="4">
    <source>
        <dbReference type="ARBA" id="ARBA00022692"/>
    </source>
</evidence>
<name>A0A0H5CZD0_9RHOB</name>
<feature type="transmembrane region" description="Helical" evidence="7">
    <location>
        <begin position="215"/>
        <end position="235"/>
    </location>
</feature>
<evidence type="ECO:0000256" key="3">
    <source>
        <dbReference type="ARBA" id="ARBA00022475"/>
    </source>
</evidence>
<evidence type="ECO:0000256" key="6">
    <source>
        <dbReference type="ARBA" id="ARBA00023136"/>
    </source>
</evidence>
<dbReference type="Pfam" id="PF13440">
    <property type="entry name" value="Polysacc_synt_3"/>
    <property type="match status" value="1"/>
</dbReference>
<dbReference type="EMBL" id="CVRL01000013">
    <property type="protein sequence ID" value="CRL10392.1"/>
    <property type="molecule type" value="Genomic_DNA"/>
</dbReference>
<protein>
    <submittedName>
        <fullName evidence="8">Teichuronic acid biosynthesis protein TuaB</fullName>
    </submittedName>
</protein>
<evidence type="ECO:0000256" key="2">
    <source>
        <dbReference type="ARBA" id="ARBA00007430"/>
    </source>
</evidence>
<feature type="transmembrane region" description="Helical" evidence="7">
    <location>
        <begin position="366"/>
        <end position="389"/>
    </location>
</feature>
<comment type="similarity">
    <text evidence="2">Belongs to the polysaccharide synthase family.</text>
</comment>